<proteinExistence type="predicted"/>
<protein>
    <submittedName>
        <fullName evidence="1">Uncharacterized protein</fullName>
    </submittedName>
</protein>
<reference evidence="2" key="1">
    <citation type="submission" date="2015-01" db="EMBL/GenBank/DDBJ databases">
        <authorList>
            <person name="Paterson Steve"/>
        </authorList>
    </citation>
    <scope>NUCLEOTIDE SEQUENCE [LARGE SCALE GENOMIC DNA]</scope>
    <source>
        <strain evidence="2">OBR1</strain>
    </source>
</reference>
<dbReference type="Proteomes" id="UP000044377">
    <property type="component" value="Unassembled WGS sequence"/>
</dbReference>
<accession>A0A0G4JX82</accession>
<evidence type="ECO:0000313" key="2">
    <source>
        <dbReference type="Proteomes" id="UP000044377"/>
    </source>
</evidence>
<gene>
    <name evidence="1" type="ORF">BN1221_02995</name>
</gene>
<dbReference type="STRING" id="1109412.BN1221_02995"/>
<name>A0A0G4JX82_9GAMM</name>
<organism evidence="1 2">
    <name type="scientific">Brenneria goodwinii</name>
    <dbReference type="NCBI Taxonomy" id="1109412"/>
    <lineage>
        <taxon>Bacteria</taxon>
        <taxon>Pseudomonadati</taxon>
        <taxon>Pseudomonadota</taxon>
        <taxon>Gammaproteobacteria</taxon>
        <taxon>Enterobacterales</taxon>
        <taxon>Pectobacteriaceae</taxon>
        <taxon>Brenneria</taxon>
    </lineage>
</organism>
<keyword evidence="2" id="KW-1185">Reference proteome</keyword>
<dbReference type="Pfam" id="PF26373">
    <property type="entry name" value="MamC"/>
    <property type="match status" value="1"/>
</dbReference>
<evidence type="ECO:0000313" key="1">
    <source>
        <dbReference type="EMBL" id="CPR18049.1"/>
    </source>
</evidence>
<dbReference type="EMBL" id="CGIG01000001">
    <property type="protein sequence ID" value="CPR18049.1"/>
    <property type="molecule type" value="Genomic_DNA"/>
</dbReference>
<sequence length="104" mass="10434">MSNNSDSLSPVSRAVIAGALVGTTASCVEQWRRYQNGEKTLHQTAAAVACDAAKGGLVGGAVMAVANATAGRPVLTLLTLLSAGAAGIYLMDAIGKKEADDETA</sequence>
<dbReference type="RefSeq" id="WP_048637959.1">
    <property type="nucleotide sequence ID" value="NZ_CGIG01000001.1"/>
</dbReference>
<dbReference type="OrthoDB" id="5904314at2"/>
<dbReference type="InterPro" id="IPR058956">
    <property type="entry name" value="MamC"/>
</dbReference>
<dbReference type="AlphaFoldDB" id="A0A0G4JX82"/>